<dbReference type="FunFam" id="3.30.160.60:FF:002398">
    <property type="entry name" value="Zinc finger and SCAN domain-containing protein 2"/>
    <property type="match status" value="1"/>
</dbReference>
<feature type="domain" description="C2H2-type" evidence="15">
    <location>
        <begin position="840"/>
        <end position="862"/>
    </location>
</feature>
<feature type="domain" description="C2H2-type" evidence="15">
    <location>
        <begin position="770"/>
        <end position="797"/>
    </location>
</feature>
<keyword evidence="6 13" id="KW-0863">Zinc-finger</keyword>
<dbReference type="FunFam" id="3.30.160.60:FF:000191">
    <property type="entry name" value="zinc finger protein 366"/>
    <property type="match status" value="1"/>
</dbReference>
<feature type="domain" description="C2H2-type" evidence="15">
    <location>
        <begin position="644"/>
        <end position="671"/>
    </location>
</feature>
<dbReference type="Pfam" id="PF00096">
    <property type="entry name" value="zf-C2H2"/>
    <property type="match status" value="15"/>
</dbReference>
<feature type="region of interest" description="Disordered" evidence="14">
    <location>
        <begin position="951"/>
        <end position="974"/>
    </location>
</feature>
<feature type="domain" description="C2H2-type" evidence="15">
    <location>
        <begin position="588"/>
        <end position="615"/>
    </location>
</feature>
<dbReference type="PROSITE" id="PS50157">
    <property type="entry name" value="ZINC_FINGER_C2H2_2"/>
    <property type="match status" value="16"/>
</dbReference>
<accession>A0AAW0H4Q6</accession>
<keyword evidence="5" id="KW-0677">Repeat</keyword>
<dbReference type="InterPro" id="IPR050636">
    <property type="entry name" value="C2H2-ZF_domain-containing"/>
</dbReference>
<dbReference type="FunFam" id="3.30.160.60:FF:002343">
    <property type="entry name" value="Zinc finger protein 33A"/>
    <property type="match status" value="2"/>
</dbReference>
<evidence type="ECO:0000256" key="4">
    <source>
        <dbReference type="ARBA" id="ARBA00022723"/>
    </source>
</evidence>
<dbReference type="GO" id="GO:0008270">
    <property type="term" value="F:zinc ion binding"/>
    <property type="evidence" value="ECO:0007669"/>
    <property type="project" value="UniProtKB-KW"/>
</dbReference>
<feature type="domain" description="C2H2-type" evidence="15">
    <location>
        <begin position="798"/>
        <end position="825"/>
    </location>
</feature>
<evidence type="ECO:0000256" key="9">
    <source>
        <dbReference type="ARBA" id="ARBA00023125"/>
    </source>
</evidence>
<feature type="domain" description="C2H2-type" evidence="15">
    <location>
        <begin position="449"/>
        <end position="476"/>
    </location>
</feature>
<feature type="domain" description="C2H2-type" evidence="15">
    <location>
        <begin position="302"/>
        <end position="329"/>
    </location>
</feature>
<comment type="caution">
    <text evidence="16">The sequence shown here is derived from an EMBL/GenBank/DDBJ whole genome shotgun (WGS) entry which is preliminary data.</text>
</comment>
<evidence type="ECO:0000256" key="14">
    <source>
        <dbReference type="SAM" id="MobiDB-lite"/>
    </source>
</evidence>
<evidence type="ECO:0000256" key="1">
    <source>
        <dbReference type="ARBA" id="ARBA00003767"/>
    </source>
</evidence>
<comment type="subcellular location">
    <subcellularLocation>
        <location evidence="2">Nucleus</location>
    </subcellularLocation>
</comment>
<evidence type="ECO:0000256" key="10">
    <source>
        <dbReference type="ARBA" id="ARBA00023163"/>
    </source>
</evidence>
<reference evidence="16 17" key="1">
    <citation type="journal article" date="2023" name="bioRxiv">
        <title>Conserved and derived expression patterns and positive selection on dental genes reveal complex evolutionary context of ever-growing rodent molars.</title>
        <authorList>
            <person name="Calamari Z.T."/>
            <person name="Song A."/>
            <person name="Cohen E."/>
            <person name="Akter M."/>
            <person name="Roy R.D."/>
            <person name="Hallikas O."/>
            <person name="Christensen M.M."/>
            <person name="Li P."/>
            <person name="Marangoni P."/>
            <person name="Jernvall J."/>
            <person name="Klein O.D."/>
        </authorList>
    </citation>
    <scope>NUCLEOTIDE SEQUENCE [LARGE SCALE GENOMIC DNA]</scope>
    <source>
        <strain evidence="16">V071</strain>
    </source>
</reference>
<dbReference type="PROSITE" id="PS00028">
    <property type="entry name" value="ZINC_FINGER_C2H2_1"/>
    <property type="match status" value="15"/>
</dbReference>
<feature type="region of interest" description="Disordered" evidence="14">
    <location>
        <begin position="73"/>
        <end position="96"/>
    </location>
</feature>
<evidence type="ECO:0000256" key="5">
    <source>
        <dbReference type="ARBA" id="ARBA00022737"/>
    </source>
</evidence>
<dbReference type="FunFam" id="3.30.160.60:FF:000295">
    <property type="entry name" value="zinc finger protein 19"/>
    <property type="match status" value="1"/>
</dbReference>
<feature type="domain" description="C2H2-type" evidence="15">
    <location>
        <begin position="616"/>
        <end position="643"/>
    </location>
</feature>
<dbReference type="InterPro" id="IPR036236">
    <property type="entry name" value="Znf_C2H2_sf"/>
</dbReference>
<feature type="domain" description="C2H2-type" evidence="15">
    <location>
        <begin position="246"/>
        <end position="273"/>
    </location>
</feature>
<evidence type="ECO:0000256" key="8">
    <source>
        <dbReference type="ARBA" id="ARBA00023015"/>
    </source>
</evidence>
<feature type="domain" description="C2H2-type" evidence="15">
    <location>
        <begin position="711"/>
        <end position="738"/>
    </location>
</feature>
<feature type="domain" description="C2H2-type" evidence="15">
    <location>
        <begin position="274"/>
        <end position="301"/>
    </location>
</feature>
<dbReference type="FunFam" id="3.30.160.60:FF:000979">
    <property type="entry name" value="Zinc finger protein 775"/>
    <property type="match status" value="3"/>
</dbReference>
<dbReference type="EMBL" id="JBBHLL010000819">
    <property type="protein sequence ID" value="KAK7797512.1"/>
    <property type="molecule type" value="Genomic_DNA"/>
</dbReference>
<evidence type="ECO:0000256" key="13">
    <source>
        <dbReference type="PROSITE-ProRule" id="PRU00042"/>
    </source>
</evidence>
<comment type="similarity">
    <text evidence="3">Belongs to the krueppel C2H2-type zinc-finger protein family.</text>
</comment>
<dbReference type="Proteomes" id="UP001488838">
    <property type="component" value="Unassembled WGS sequence"/>
</dbReference>
<keyword evidence="7" id="KW-0862">Zinc</keyword>
<feature type="domain" description="C2H2-type" evidence="15">
    <location>
        <begin position="330"/>
        <end position="357"/>
    </location>
</feature>
<dbReference type="SUPFAM" id="SSF57667">
    <property type="entry name" value="beta-beta-alpha zinc fingers"/>
    <property type="match status" value="11"/>
</dbReference>
<dbReference type="FunFam" id="3.30.160.60:FF:000902">
    <property type="entry name" value="Zinc finger protein 445"/>
    <property type="match status" value="1"/>
</dbReference>
<dbReference type="Gene3D" id="3.30.160.60">
    <property type="entry name" value="Classic Zinc Finger"/>
    <property type="match status" value="14"/>
</dbReference>
<dbReference type="GO" id="GO:0003677">
    <property type="term" value="F:DNA binding"/>
    <property type="evidence" value="ECO:0007669"/>
    <property type="project" value="UniProtKB-KW"/>
</dbReference>
<dbReference type="FunFam" id="3.30.160.60:FF:001344">
    <property type="entry name" value="Zinc finger protein 16 like"/>
    <property type="match status" value="1"/>
</dbReference>
<feature type="compositionally biased region" description="Low complexity" evidence="14">
    <location>
        <begin position="878"/>
        <end position="887"/>
    </location>
</feature>
<gene>
    <name evidence="16" type="ORF">U0070_023920</name>
</gene>
<feature type="domain" description="C2H2-type" evidence="15">
    <location>
        <begin position="421"/>
        <end position="448"/>
    </location>
</feature>
<dbReference type="GO" id="GO:0010468">
    <property type="term" value="P:regulation of gene expression"/>
    <property type="evidence" value="ECO:0007669"/>
    <property type="project" value="UniProtKB-ARBA"/>
</dbReference>
<evidence type="ECO:0000256" key="2">
    <source>
        <dbReference type="ARBA" id="ARBA00004123"/>
    </source>
</evidence>
<keyword evidence="10" id="KW-0804">Transcription</keyword>
<dbReference type="FunFam" id="3.30.160.60:FF:000530">
    <property type="entry name" value="zinc finger protein 775"/>
    <property type="match status" value="2"/>
</dbReference>
<comment type="function">
    <text evidence="1">May be involved in transcriptional regulation.</text>
</comment>
<keyword evidence="8" id="KW-0805">Transcription regulation</keyword>
<evidence type="ECO:0000256" key="6">
    <source>
        <dbReference type="ARBA" id="ARBA00022771"/>
    </source>
</evidence>
<feature type="non-terminal residue" evidence="16">
    <location>
        <position position="1"/>
    </location>
</feature>
<evidence type="ECO:0000313" key="17">
    <source>
        <dbReference type="Proteomes" id="UP001488838"/>
    </source>
</evidence>
<evidence type="ECO:0000256" key="3">
    <source>
        <dbReference type="ARBA" id="ARBA00006991"/>
    </source>
</evidence>
<organism evidence="16 17">
    <name type="scientific">Myodes glareolus</name>
    <name type="common">Bank vole</name>
    <name type="synonym">Clethrionomys glareolus</name>
    <dbReference type="NCBI Taxonomy" id="447135"/>
    <lineage>
        <taxon>Eukaryota</taxon>
        <taxon>Metazoa</taxon>
        <taxon>Chordata</taxon>
        <taxon>Craniata</taxon>
        <taxon>Vertebrata</taxon>
        <taxon>Euteleostomi</taxon>
        <taxon>Mammalia</taxon>
        <taxon>Eutheria</taxon>
        <taxon>Euarchontoglires</taxon>
        <taxon>Glires</taxon>
        <taxon>Rodentia</taxon>
        <taxon>Myomorpha</taxon>
        <taxon>Muroidea</taxon>
        <taxon>Cricetidae</taxon>
        <taxon>Arvicolinae</taxon>
        <taxon>Myodes</taxon>
    </lineage>
</organism>
<sequence length="1004" mass="111845">TNTSGTSKILATAGLRTYAANSDVNTRLCGRQSAQRLVDPRHRVDGFAAQRRSSAGKVRPWLLAPENKEAAPLAAPIGPGVSSEPHSQSADGAAQGRQPISCIFLPRLTRDWPWPGARCPSRPLGGRAETSPALMQREACRMESSLAGSGSGDGLAGIKQEKPEWPLQTVVSQAVLPEKDKENIFQPQSGLPPCQTMGRRAMGSQQEIGGAWWAPPPEQDAPLAARVPGTAPGPLSPALSAGGGHFVCMDCGKRFSWWSSLKIHQRTHTGEKPYLCSKCGKSFSQKPNLERHQRHHTGERPFCCPECTRRFSQKQHLLKHQKTHSRPTTHSCPECERCFRHQVGLRIHLRAHARDRLGARVSLHEMLQYAVARRRACRLRPGSPRGRPEWLWLGLCQGWWGQHRVRTAAHDRLGPNEQRQFICNECGKSFTWWSSLNIHQRIHTGERPYACPECGRRFSQKPNLTRHLRNHTGERPHPCSHCGRSFRQKQHLLKHLRTHLPGAQAARCTSCGQNCPSRAALRAHQRVHAATELLRSRSAVQSGVPGSESQVEIAPSVTLKTHGTQDAKEVLSGQECETQGAPSDQRQFICNECGKSFSWWSALTIHQRIHTGERPYECPDCGRCFSQKPNLTRHRRNHTGERPYLCAACGRGFRQKQHLLKHQRVHRGAQAPHPGPEEEGELGGSPTGDGEESLGDDQGLVIHHPAEEQSHRCPLCGQTFSQQPSLVRHQKAHVGAGRTAAFVCPECGKAFSVKHNLEVHQRTHTGERPFPCPECGRCFSLKQNLLTHQRIHSGEKPHQCAQCGRCFREPRFLLNHQRTHARMPTPHPRRPGVFGERRPYFCPRCGKSFAREGSLKTHQRSHGHGPESQAAHLGRPPSTSSSSGVTTKGAELPPLWMGLWERGRASLLGVLKGLEPSPFLPPCGPFGWLHESALGTWLLEQHVRLENDSERATFHSPRAQAQSPKPQPPTSTQVWRQRLCGELAFSLPSQPTTWLKGRDKKRPV</sequence>
<feature type="region of interest" description="Disordered" evidence="14">
    <location>
        <begin position="853"/>
        <end position="888"/>
    </location>
</feature>
<dbReference type="PANTHER" id="PTHR47772:SF8">
    <property type="entry name" value="C2H2-TYPE DOMAIN-CONTAINING PROTEIN"/>
    <property type="match status" value="1"/>
</dbReference>
<feature type="domain" description="C2H2-type" evidence="15">
    <location>
        <begin position="477"/>
        <end position="499"/>
    </location>
</feature>
<dbReference type="GO" id="GO:0005634">
    <property type="term" value="C:nucleus"/>
    <property type="evidence" value="ECO:0007669"/>
    <property type="project" value="UniProtKB-SubCell"/>
</dbReference>
<evidence type="ECO:0000256" key="11">
    <source>
        <dbReference type="ARBA" id="ARBA00023242"/>
    </source>
</evidence>
<dbReference type="PANTHER" id="PTHR47772">
    <property type="entry name" value="ZINC FINGER PROTEIN 200"/>
    <property type="match status" value="1"/>
</dbReference>
<name>A0AAW0H4Q6_MYOGA</name>
<feature type="region of interest" description="Disordered" evidence="14">
    <location>
        <begin position="660"/>
        <end position="697"/>
    </location>
</feature>
<feature type="domain" description="C2H2-type" evidence="15">
    <location>
        <begin position="742"/>
        <end position="769"/>
    </location>
</feature>
<dbReference type="AlphaFoldDB" id="A0AAW0H4Q6"/>
<evidence type="ECO:0000259" key="15">
    <source>
        <dbReference type="PROSITE" id="PS50157"/>
    </source>
</evidence>
<proteinExistence type="inferred from homology"/>
<dbReference type="FunFam" id="3.30.160.60:FF:001986">
    <property type="entry name" value="zinc finger and SCAN domain-containing protein 2-like"/>
    <property type="match status" value="1"/>
</dbReference>
<feature type="domain" description="C2H2-type" evidence="15">
    <location>
        <begin position="506"/>
        <end position="533"/>
    </location>
</feature>
<keyword evidence="9" id="KW-0238">DNA-binding</keyword>
<keyword evidence="11" id="KW-0539">Nucleus</keyword>
<dbReference type="SMART" id="SM00355">
    <property type="entry name" value="ZnF_C2H2"/>
    <property type="match status" value="16"/>
</dbReference>
<keyword evidence="17" id="KW-1185">Reference proteome</keyword>
<keyword evidence="4" id="KW-0479">Metal-binding</keyword>
<evidence type="ECO:0000256" key="12">
    <source>
        <dbReference type="ARBA" id="ARBA00069092"/>
    </source>
</evidence>
<protein>
    <recommendedName>
        <fullName evidence="12">Zinc finger protein 775</fullName>
    </recommendedName>
</protein>
<evidence type="ECO:0000256" key="7">
    <source>
        <dbReference type="ARBA" id="ARBA00022833"/>
    </source>
</evidence>
<dbReference type="InterPro" id="IPR013087">
    <property type="entry name" value="Znf_C2H2_type"/>
</dbReference>
<evidence type="ECO:0000313" key="16">
    <source>
        <dbReference type="EMBL" id="KAK7797512.1"/>
    </source>
</evidence>